<feature type="domain" description="Helicase ATP-binding" evidence="5">
    <location>
        <begin position="373"/>
        <end position="525"/>
    </location>
</feature>
<dbReference type="PANTHER" id="PTHR11274">
    <property type="entry name" value="RAD25/XP-B DNA REPAIR HELICASE"/>
    <property type="match status" value="1"/>
</dbReference>
<evidence type="ECO:0000256" key="2">
    <source>
        <dbReference type="ARBA" id="ARBA00022801"/>
    </source>
</evidence>
<keyword evidence="7" id="KW-1185">Reference proteome</keyword>
<dbReference type="InterPro" id="IPR050615">
    <property type="entry name" value="ATP-dep_DNA_Helicase"/>
</dbReference>
<evidence type="ECO:0000256" key="3">
    <source>
        <dbReference type="ARBA" id="ARBA00022806"/>
    </source>
</evidence>
<dbReference type="PROSITE" id="PS51192">
    <property type="entry name" value="HELICASE_ATP_BIND_1"/>
    <property type="match status" value="1"/>
</dbReference>
<evidence type="ECO:0000256" key="1">
    <source>
        <dbReference type="ARBA" id="ARBA00022741"/>
    </source>
</evidence>
<proteinExistence type="predicted"/>
<dbReference type="SUPFAM" id="SSF52540">
    <property type="entry name" value="P-loop containing nucleoside triphosphate hydrolases"/>
    <property type="match status" value="2"/>
</dbReference>
<dbReference type="Pfam" id="PF04851">
    <property type="entry name" value="ResIII"/>
    <property type="match status" value="1"/>
</dbReference>
<evidence type="ECO:0000256" key="4">
    <source>
        <dbReference type="ARBA" id="ARBA00022840"/>
    </source>
</evidence>
<keyword evidence="2" id="KW-0378">Hydrolase</keyword>
<dbReference type="PANTHER" id="PTHR11274:SF0">
    <property type="entry name" value="GENERAL TRANSCRIPTION AND DNA REPAIR FACTOR IIH HELICASE SUBUNIT XPB"/>
    <property type="match status" value="1"/>
</dbReference>
<evidence type="ECO:0000259" key="5">
    <source>
        <dbReference type="PROSITE" id="PS51192"/>
    </source>
</evidence>
<dbReference type="InterPro" id="IPR014001">
    <property type="entry name" value="Helicase_ATP-bd"/>
</dbReference>
<reference evidence="6 7" key="1">
    <citation type="submission" date="2020-07" db="EMBL/GenBank/DDBJ databases">
        <title>Description of Kordia aestuariivivens sp. nov., isolated from a tidal flat.</title>
        <authorList>
            <person name="Park S."/>
            <person name="Yoon J.-H."/>
        </authorList>
    </citation>
    <scope>NUCLEOTIDE SEQUENCE [LARGE SCALE GENOMIC DNA]</scope>
    <source>
        <strain evidence="6 7">YSTF-M3</strain>
    </source>
</reference>
<dbReference type="InterPro" id="IPR006935">
    <property type="entry name" value="Helicase/UvrB_N"/>
</dbReference>
<dbReference type="Pfam" id="PF00271">
    <property type="entry name" value="Helicase_C"/>
    <property type="match status" value="1"/>
</dbReference>
<comment type="caution">
    <text evidence="6">The sequence shown here is derived from an EMBL/GenBank/DDBJ whole genome shotgun (WGS) entry which is preliminary data.</text>
</comment>
<dbReference type="InterPro" id="IPR027417">
    <property type="entry name" value="P-loop_NTPase"/>
</dbReference>
<dbReference type="SMART" id="SM00487">
    <property type="entry name" value="DEXDc"/>
    <property type="match status" value="1"/>
</dbReference>
<dbReference type="CDD" id="cd18785">
    <property type="entry name" value="SF2_C"/>
    <property type="match status" value="1"/>
</dbReference>
<keyword evidence="4" id="KW-0067">ATP-binding</keyword>
<dbReference type="Pfam" id="PF22548">
    <property type="entry name" value="AEP-TOTE"/>
    <property type="match status" value="1"/>
</dbReference>
<protein>
    <submittedName>
        <fullName evidence="6">DEAD/DEAH box helicase family protein</fullName>
    </submittedName>
</protein>
<organism evidence="6 7">
    <name type="scientific">Kordia aestuariivivens</name>
    <dbReference type="NCBI Taxonomy" id="2759037"/>
    <lineage>
        <taxon>Bacteria</taxon>
        <taxon>Pseudomonadati</taxon>
        <taxon>Bacteroidota</taxon>
        <taxon>Flavobacteriia</taxon>
        <taxon>Flavobacteriales</taxon>
        <taxon>Flavobacteriaceae</taxon>
        <taxon>Kordia</taxon>
    </lineage>
</organism>
<evidence type="ECO:0000313" key="7">
    <source>
        <dbReference type="Proteomes" id="UP000619238"/>
    </source>
</evidence>
<dbReference type="Gene3D" id="3.40.50.300">
    <property type="entry name" value="P-loop containing nucleotide triphosphate hydrolases"/>
    <property type="match status" value="2"/>
</dbReference>
<gene>
    <name evidence="6" type="ORF">H2O64_01570</name>
</gene>
<keyword evidence="1" id="KW-0547">Nucleotide-binding</keyword>
<keyword evidence="3 6" id="KW-0347">Helicase</keyword>
<dbReference type="EMBL" id="JACGWS010000001">
    <property type="protein sequence ID" value="MBC8753339.1"/>
    <property type="molecule type" value="Genomic_DNA"/>
</dbReference>
<evidence type="ECO:0000313" key="6">
    <source>
        <dbReference type="EMBL" id="MBC8753339.1"/>
    </source>
</evidence>
<name>A0ABR7Q442_9FLAO</name>
<sequence length="997" mass="116178">MESNDGNTDLLNLFRSLFKGREDVFALRWEKGNKSGYTPAYSYDPYMYRLHKQRGGTFKDYKDKTYVRLDNLNLSKHLKGEKYIGIYPLLKNNTSWFIVADFDKGGWQEQSRKAIEVCNKNNIPAYLERSRSGNGGHVWIFFEEPYAAIKSRKIILKLFEQAGIFSVFDRNTSFDRLFPNQDYLSGKGLGNLIALPFQGQALQNGNSCFISINTFTPYEDQWGFLKTIKKISTVSLDSIFKKTFKKKDNKSDFNVSVTNFGKLEFALKNSIVINRNGLAPAVINFLKENLNSFNADYAIKKKTGRSTWKTDRYFKLIDETENAIEIPRGFIGNLIRFCKQQGVEYEFIDQRKRLKNVEFLSSIQLLKHQHAPLEIALKKDFGIIVAPPGSGKTIIGLKIIEHKKQPALIITHRKQIAEQWISRIETFFGIPKREIGKIGQGKIKIGKHITVALIQTLGKKLTDEDNLLTSAFGTIIIDECHHIPAKSFREVVHKLSPYYQYGLTATPFRKNNDEKLLFVYLGNIISEIKPQDIDNYKKARIVIRDTHLNIPFNSKTDRFETLSKILIHDSERNKLILNDVRHELNNGRKVVLITERKEHVLVLYQYLKSQYETIPISGEDSSALRTLKWNSIEKGDFQAIITTGQFFGEGVDIQSISCLFLVYPFAFKGKLIQYIGRVQRSELTPVIYDYRDKHIPYLNKLFLKRNSYYRNLDRQATLFDDFKESLESKMNLNNDIDKFIKVAINDLDFHYGMVCFSYKLSNETLLQLEIENEEMQPEFVVLKPYFSKILSSKSITVHIQIGLENGLIVSQIATSEDINRINKEIIDSIKFQFVEQQFIKSKKYKSDDIVEKTSKSIDSLFGSEENLLKSLLINSKFVHHKQLFYLSRYHQYKKLKIRFVLHPFSFVFLLEGEHKYHIVLETLDTKEATYVWHLPKNNFHFKKQLESINKKLNWIRNNGRQSFLETKNDNFSKVIHDYSEDKKGFYKWKNALEERLI</sequence>
<dbReference type="InterPro" id="IPR054347">
    <property type="entry name" value="TOTE_primase"/>
</dbReference>
<dbReference type="CDD" id="cd17926">
    <property type="entry name" value="DEXHc_RE"/>
    <property type="match status" value="1"/>
</dbReference>
<dbReference type="Proteomes" id="UP000619238">
    <property type="component" value="Unassembled WGS sequence"/>
</dbReference>
<accession>A0ABR7Q442</accession>
<dbReference type="GO" id="GO:0004386">
    <property type="term" value="F:helicase activity"/>
    <property type="evidence" value="ECO:0007669"/>
    <property type="project" value="UniProtKB-KW"/>
</dbReference>
<dbReference type="InterPro" id="IPR001650">
    <property type="entry name" value="Helicase_C-like"/>
</dbReference>
<dbReference type="RefSeq" id="WP_187560376.1">
    <property type="nucleotide sequence ID" value="NZ_JACGWS010000001.1"/>
</dbReference>